<dbReference type="Proteomes" id="UP001432322">
    <property type="component" value="Unassembled WGS sequence"/>
</dbReference>
<gene>
    <name evidence="2" type="ORF">PFISCL1PPCAC_23846</name>
</gene>
<keyword evidence="3" id="KW-1185">Reference proteome</keyword>
<feature type="compositionally biased region" description="Polar residues" evidence="1">
    <location>
        <begin position="140"/>
        <end position="149"/>
    </location>
</feature>
<feature type="region of interest" description="Disordered" evidence="1">
    <location>
        <begin position="109"/>
        <end position="149"/>
    </location>
</feature>
<sequence>CLHPDGVLLLIFIRENCGSRLASDITHKLIQHYANGSLSGSGSLDDEHGATMGKKPFASLAHHYDRYDAPPKPHLLSAPQYPNASPNLTIDSIPPVDDLDRYSTMRMEERSMLPRNSHRSSMPLAPVMDTPDQAHRSRLNSHQNSVTDV</sequence>
<name>A0AAV5WPC1_9BILA</name>
<evidence type="ECO:0000313" key="3">
    <source>
        <dbReference type="Proteomes" id="UP001432322"/>
    </source>
</evidence>
<organism evidence="2 3">
    <name type="scientific">Pristionchus fissidentatus</name>
    <dbReference type="NCBI Taxonomy" id="1538716"/>
    <lineage>
        <taxon>Eukaryota</taxon>
        <taxon>Metazoa</taxon>
        <taxon>Ecdysozoa</taxon>
        <taxon>Nematoda</taxon>
        <taxon>Chromadorea</taxon>
        <taxon>Rhabditida</taxon>
        <taxon>Rhabditina</taxon>
        <taxon>Diplogasteromorpha</taxon>
        <taxon>Diplogasteroidea</taxon>
        <taxon>Neodiplogasteridae</taxon>
        <taxon>Pristionchus</taxon>
    </lineage>
</organism>
<reference evidence="2" key="1">
    <citation type="submission" date="2023-10" db="EMBL/GenBank/DDBJ databases">
        <title>Genome assembly of Pristionchus species.</title>
        <authorList>
            <person name="Yoshida K."/>
            <person name="Sommer R.J."/>
        </authorList>
    </citation>
    <scope>NUCLEOTIDE SEQUENCE</scope>
    <source>
        <strain evidence="2">RS5133</strain>
    </source>
</reference>
<accession>A0AAV5WPC1</accession>
<comment type="caution">
    <text evidence="2">The sequence shown here is derived from an EMBL/GenBank/DDBJ whole genome shotgun (WGS) entry which is preliminary data.</text>
</comment>
<evidence type="ECO:0000256" key="1">
    <source>
        <dbReference type="SAM" id="MobiDB-lite"/>
    </source>
</evidence>
<protein>
    <submittedName>
        <fullName evidence="2">Uncharacterized protein</fullName>
    </submittedName>
</protein>
<dbReference type="AlphaFoldDB" id="A0AAV5WPC1"/>
<feature type="non-terminal residue" evidence="2">
    <location>
        <position position="1"/>
    </location>
</feature>
<evidence type="ECO:0000313" key="2">
    <source>
        <dbReference type="EMBL" id="GMT32549.1"/>
    </source>
</evidence>
<proteinExistence type="predicted"/>
<dbReference type="EMBL" id="BTSY01000006">
    <property type="protein sequence ID" value="GMT32549.1"/>
    <property type="molecule type" value="Genomic_DNA"/>
</dbReference>